<sequence length="171" mass="18028">MHKSNYTIRREKPSDINAIDQVTKAAFASAAYSSGTESFIIKALRANCQLTISLVAEEEGVVIGHVAISPVAISSGDEGWFGLGPVSVIPSRQGSGVGSGLIRAAIGGLKELHAAGCVVLGEPSYYGRFGFSANARLQYPHAPAEYFQVQSFTGQIPEGTVEYDDSFNVTG</sequence>
<dbReference type="Proteomes" id="UP000199656">
    <property type="component" value="Unassembled WGS sequence"/>
</dbReference>
<proteinExistence type="predicted"/>
<dbReference type="EMBL" id="FNRL01000047">
    <property type="protein sequence ID" value="SEB10972.1"/>
    <property type="molecule type" value="Genomic_DNA"/>
</dbReference>
<organism evidence="2 3">
    <name type="scientific">Chitinophaga terrae</name>
    <name type="common">ex Kim and Jung 2007</name>
    <dbReference type="NCBI Taxonomy" id="408074"/>
    <lineage>
        <taxon>Bacteria</taxon>
        <taxon>Pseudomonadati</taxon>
        <taxon>Bacteroidota</taxon>
        <taxon>Chitinophagia</taxon>
        <taxon>Chitinophagales</taxon>
        <taxon>Chitinophagaceae</taxon>
        <taxon>Chitinophaga</taxon>
    </lineage>
</organism>
<accession>A0A1H4GQR1</accession>
<evidence type="ECO:0000313" key="2">
    <source>
        <dbReference type="EMBL" id="SEB10972.1"/>
    </source>
</evidence>
<evidence type="ECO:0000313" key="3">
    <source>
        <dbReference type="Proteomes" id="UP000199656"/>
    </source>
</evidence>
<dbReference type="CDD" id="cd04301">
    <property type="entry name" value="NAT_SF"/>
    <property type="match status" value="1"/>
</dbReference>
<dbReference type="AlphaFoldDB" id="A0A1H4GQR1"/>
<dbReference type="OrthoDB" id="9797178at2"/>
<dbReference type="SUPFAM" id="SSF55729">
    <property type="entry name" value="Acyl-CoA N-acyltransferases (Nat)"/>
    <property type="match status" value="1"/>
</dbReference>
<dbReference type="GO" id="GO:0016747">
    <property type="term" value="F:acyltransferase activity, transferring groups other than amino-acyl groups"/>
    <property type="evidence" value="ECO:0007669"/>
    <property type="project" value="InterPro"/>
</dbReference>
<dbReference type="RefSeq" id="WP_089766168.1">
    <property type="nucleotide sequence ID" value="NZ_BKAT01000072.1"/>
</dbReference>
<dbReference type="Pfam" id="PF13527">
    <property type="entry name" value="Acetyltransf_9"/>
    <property type="match status" value="1"/>
</dbReference>
<dbReference type="InterPro" id="IPR016181">
    <property type="entry name" value="Acyl_CoA_acyltransferase"/>
</dbReference>
<keyword evidence="2" id="KW-0808">Transferase</keyword>
<protein>
    <submittedName>
        <fullName evidence="2">Putative acetyltransferase</fullName>
    </submittedName>
</protein>
<evidence type="ECO:0000259" key="1">
    <source>
        <dbReference type="PROSITE" id="PS51186"/>
    </source>
</evidence>
<gene>
    <name evidence="2" type="ORF">SAMN05660909_05539</name>
</gene>
<reference evidence="3" key="1">
    <citation type="submission" date="2016-10" db="EMBL/GenBank/DDBJ databases">
        <authorList>
            <person name="Varghese N."/>
            <person name="Submissions S."/>
        </authorList>
    </citation>
    <scope>NUCLEOTIDE SEQUENCE [LARGE SCALE GENOMIC DNA]</scope>
    <source>
        <strain evidence="3">DSM 23920</strain>
    </source>
</reference>
<dbReference type="STRING" id="408074.SAMN05660909_05539"/>
<dbReference type="PROSITE" id="PS51186">
    <property type="entry name" value="GNAT"/>
    <property type="match status" value="1"/>
</dbReference>
<feature type="domain" description="N-acetyltransferase" evidence="1">
    <location>
        <begin position="6"/>
        <end position="150"/>
    </location>
</feature>
<dbReference type="InterPro" id="IPR000182">
    <property type="entry name" value="GNAT_dom"/>
</dbReference>
<dbReference type="Gene3D" id="3.40.630.30">
    <property type="match status" value="1"/>
</dbReference>
<name>A0A1H4GQR1_9BACT</name>
<keyword evidence="3" id="KW-1185">Reference proteome</keyword>